<evidence type="ECO:0000313" key="6">
    <source>
        <dbReference type="EMBL" id="CAH0405916.1"/>
    </source>
</evidence>
<dbReference type="InterPro" id="IPR042185">
    <property type="entry name" value="Serpin_sf_2"/>
</dbReference>
<evidence type="ECO:0000256" key="1">
    <source>
        <dbReference type="ARBA" id="ARBA00009500"/>
    </source>
</evidence>
<dbReference type="PANTHER" id="PTHR11461:SF211">
    <property type="entry name" value="GH10112P-RELATED"/>
    <property type="match status" value="1"/>
</dbReference>
<evidence type="ECO:0000313" key="7">
    <source>
        <dbReference type="Proteomes" id="UP001153292"/>
    </source>
</evidence>
<name>A0ABN8B8I7_CHISP</name>
<organism evidence="6 7">
    <name type="scientific">Chilo suppressalis</name>
    <name type="common">Asiatic rice borer moth</name>
    <dbReference type="NCBI Taxonomy" id="168631"/>
    <lineage>
        <taxon>Eukaryota</taxon>
        <taxon>Metazoa</taxon>
        <taxon>Ecdysozoa</taxon>
        <taxon>Arthropoda</taxon>
        <taxon>Hexapoda</taxon>
        <taxon>Insecta</taxon>
        <taxon>Pterygota</taxon>
        <taxon>Neoptera</taxon>
        <taxon>Endopterygota</taxon>
        <taxon>Lepidoptera</taxon>
        <taxon>Glossata</taxon>
        <taxon>Ditrysia</taxon>
        <taxon>Pyraloidea</taxon>
        <taxon>Crambidae</taxon>
        <taxon>Crambinae</taxon>
        <taxon>Chilo</taxon>
    </lineage>
</organism>
<dbReference type="InterPro" id="IPR000215">
    <property type="entry name" value="Serpin_fam"/>
</dbReference>
<dbReference type="Pfam" id="PF00079">
    <property type="entry name" value="Serpin"/>
    <property type="match status" value="1"/>
</dbReference>
<keyword evidence="3" id="KW-0722">Serine protease inhibitor</keyword>
<gene>
    <name evidence="6" type="ORF">CHILSU_LOCUS9287</name>
</gene>
<dbReference type="SMART" id="SM00093">
    <property type="entry name" value="SERPIN"/>
    <property type="match status" value="1"/>
</dbReference>
<keyword evidence="7" id="KW-1185">Reference proteome</keyword>
<dbReference type="SUPFAM" id="SSF56574">
    <property type="entry name" value="Serpins"/>
    <property type="match status" value="1"/>
</dbReference>
<dbReference type="CDD" id="cd19579">
    <property type="entry name" value="serpin1K-like"/>
    <property type="match status" value="1"/>
</dbReference>
<evidence type="ECO:0000259" key="5">
    <source>
        <dbReference type="SMART" id="SM00093"/>
    </source>
</evidence>
<dbReference type="PANTHER" id="PTHR11461">
    <property type="entry name" value="SERINE PROTEASE INHIBITOR, SERPIN"/>
    <property type="match status" value="1"/>
</dbReference>
<evidence type="ECO:0000256" key="3">
    <source>
        <dbReference type="ARBA" id="ARBA00022900"/>
    </source>
</evidence>
<dbReference type="InterPro" id="IPR023796">
    <property type="entry name" value="Serpin_dom"/>
</dbReference>
<dbReference type="EMBL" id="OU963898">
    <property type="protein sequence ID" value="CAH0405916.1"/>
    <property type="molecule type" value="Genomic_DNA"/>
</dbReference>
<feature type="domain" description="Serpin" evidence="5">
    <location>
        <begin position="37"/>
        <end position="397"/>
    </location>
</feature>
<evidence type="ECO:0000256" key="2">
    <source>
        <dbReference type="ARBA" id="ARBA00022690"/>
    </source>
</evidence>
<accession>A0ABN8B8I7</accession>
<proteinExistence type="inferred from homology"/>
<keyword evidence="2" id="KW-0646">Protease inhibitor</keyword>
<comment type="similarity">
    <text evidence="1 4">Belongs to the serpin family.</text>
</comment>
<dbReference type="Proteomes" id="UP001153292">
    <property type="component" value="Chromosome 5"/>
</dbReference>
<evidence type="ECO:0000256" key="4">
    <source>
        <dbReference type="RuleBase" id="RU000411"/>
    </source>
</evidence>
<dbReference type="Gene3D" id="2.30.39.10">
    <property type="entry name" value="Alpha-1-antitrypsin, domain 1"/>
    <property type="match status" value="1"/>
</dbReference>
<protein>
    <recommendedName>
        <fullName evidence="5">Serpin domain-containing protein</fullName>
    </recommendedName>
</protein>
<sequence length="405" mass="45019">MKSIHFLVPFFLVLYSNRYKADMDAKALSSAIARFSAKFLNELDKTKSVVSSPLSAEFVLALLALGTTDKAHDELLTTLGISDDDSIRSSFASVSSKFKTIKGVTLDVANKVYVMEGGYDLQPQLKEDAVKVFDAAFEKVDFCNSAHAANLINTWVEDKTNKRIKDLITADDLDSYTRLVLINAIYFKGTWKNQFNKSNTMDQPFYVTASTTIDVPMMYKEDSFRYGISEKLKAQLLEMPYIDNEASMLIVLPEEKDGLDSMLQTLADGHDLLEDVAANMFHTKVQVTIPKFKIETEIDLGVLLPKMGIKQIFNKDDSGLTKILNANEPLYVSKGIQKAFIEVNEEGAEAAAATAGVVRMRRSLLVAPPTPVFLANRPALWCITVAQQIVAVAIYRPAPTQRDEL</sequence>
<dbReference type="Gene3D" id="3.30.497.10">
    <property type="entry name" value="Antithrombin, subunit I, domain 2"/>
    <property type="match status" value="1"/>
</dbReference>
<dbReference type="InterPro" id="IPR036186">
    <property type="entry name" value="Serpin_sf"/>
</dbReference>
<dbReference type="InterPro" id="IPR042178">
    <property type="entry name" value="Serpin_sf_1"/>
</dbReference>
<reference evidence="6" key="1">
    <citation type="submission" date="2021-12" db="EMBL/GenBank/DDBJ databases">
        <authorList>
            <person name="King R."/>
        </authorList>
    </citation>
    <scope>NUCLEOTIDE SEQUENCE</scope>
</reference>